<feature type="repeat" description="WD" evidence="3">
    <location>
        <begin position="1527"/>
        <end position="1568"/>
    </location>
</feature>
<evidence type="ECO:0000313" key="5">
    <source>
        <dbReference type="EMBL" id="KAG0011405.1"/>
    </source>
</evidence>
<feature type="repeat" description="WD" evidence="3">
    <location>
        <begin position="1443"/>
        <end position="1484"/>
    </location>
</feature>
<feature type="repeat" description="WD" evidence="3">
    <location>
        <begin position="1592"/>
        <end position="1627"/>
    </location>
</feature>
<comment type="caution">
    <text evidence="5">The sequence shown here is derived from an EMBL/GenBank/DDBJ whole genome shotgun (WGS) entry which is preliminary data.</text>
</comment>
<dbReference type="PROSITE" id="PS50294">
    <property type="entry name" value="WD_REPEATS_REGION"/>
    <property type="match status" value="7"/>
</dbReference>
<evidence type="ECO:0000259" key="4">
    <source>
        <dbReference type="Pfam" id="PF23948"/>
    </source>
</evidence>
<evidence type="ECO:0000256" key="3">
    <source>
        <dbReference type="PROSITE-ProRule" id="PRU00221"/>
    </source>
</evidence>
<feature type="non-terminal residue" evidence="5">
    <location>
        <position position="1744"/>
    </location>
</feature>
<dbReference type="Gene3D" id="3.40.50.300">
    <property type="entry name" value="P-loop containing nucleotide triphosphate hydrolases"/>
    <property type="match status" value="1"/>
</dbReference>
<dbReference type="InterPro" id="IPR019775">
    <property type="entry name" value="WD40_repeat_CS"/>
</dbReference>
<sequence>MFRNPFSPRLIGVTLEDAIELANNYMEIARKEYIPLRALNLIRDAKSKIKDAERIFVARRAGTPALNDIIASAYHEHGKILEELGYHKMARKSHRKAAKWGYAQAVNQSADSSRPDSLCGPIYRSLCPIVALSATPHVATAVNGVFLVSGVTKPIQQSSVENTNLDEIDSPDVTQLPLMDSNNTQIAHHDSKTHNPEISVTTAQPSRMIFVQSVTPPVAKYNLPDDGERISSTTQLAYCLRLLQPSLTPNEDLDETESDWSQTKTNDPIERERLMTLATDLIRAFVRDELKKPDVVAEVVSLAAVLDQDDFRKLLQIFVDSIEHSVLLEIHMLDGLAQLMRNSSQGYIDSDDLVKILSLLNTRLRDTHDQSTGHSFGLALAISRVLDSMVDIQVKDLDRKLLHEPLSEYLKQLQENSDPFLVYQAAYACQALQYVPDDETILRSMLRRTGKVVKGISGVVSAVTALDLNGFIEELKSIQEGLIGVGKAIELVKGTYSSAARLAESGQELRKSLKEGFGFTRKTAWYPALRGLDALLQEGRFAEFEKLVRGAPCRSDPAFQWGVCQRLGELASNAAWDESIRQCALTFLEELYRDDAIWSQHVCIKQWILRTLNQLANSSKGIFAKRVHALTQELKMGSSAEKQTLYHTSKRERIGPYPMLVSLMPQESPLLYCVQNRTDVEVPLRQLKQERLINRGGEVYISPRAKANQRATEDFDLTFKVEEFLNSKRRVFLVLGDSGAGKSTFSRALEISLWDRYDNTDGPIPLFIHLPAIDKPEQDLIKKQLRRLDFTENVIKELRSSREFILICDGYDESQQIRNLYTSNQLNQPGGWRAQMVISCRTEYTGIDYKDCFWPTDRNSGGKSELFQEAIIQPFNKDQIQDYINQFVHIRESLWEPNSYIQALKQIPNLQELVKNPFLLKLALEVLPRLLDLNSKFPWSRITRVQIYDEFVAQWIDRGKIRLMDMELNSRDKIAFKELSDSGLKQHGIAFLKELATAIYDNQNGHPMVTYSEHRDLKTWKEPFFSKNGGRHLLREIIPLNRDGDQYRFVHKSLVEYGLSLAVFDLNACGGDGGGPLRSGLSRCGTTFSALSFEMETPEVEDVADAEPSLLSSPLGRRNLVNEPPVLLFLVERVKQQSVFKDQLLALIERSKTDKSSRIAAVNAITILVKAGVQFNGDDLRGIQIPGADLSHGVFDSARLEGADLRKANLRNIWLRAANLDGADITGVQFGELPFLQQDSQVDCIAISPDGETYAIGLWSGEIILYETSNWDRVQSWKGHSQNIKYLAFSATGDQIASRGNDAILRLWDVKTGHCIHALPSVSFNVDCVAYSPNGERIASTCEDRAVRLWDTKSGECIHTLYHKSLVDCVSFSPNGNRIASSMDNTLLVWDVETGDLLQVLHGHSLWISSVTYSLKGDQIASGSRDKTVRLWDVEMGACVHNLQGHSNGVTSIMYSPKESQIASGSDDKTVRLWDTSTGNCLHILRGHTLSDIRVLYSPKGDQLATRSRDTTVRLWDAETGNCVHTLQGHSEKVTSIVYSLKGDQIISGSWDEKVRLWDAAAGNGLQISQDNGNVDDADQPWESKADILHRTLRRDSSIISIRVSHDGSQVATGGIDGTLRLWDVETEGDQIAVGGAEGAVRLWSIEDGRCLTTISGFNGCVVGMSWRKTFDGHRLFTHCDDRSMYCWQIIKEQDSHRALLDWSSSHEGLSVSGASFKDVRGLNQLTWRLLSQRGASIPAYTPP</sequence>
<dbReference type="PANTHER" id="PTHR44129">
    <property type="entry name" value="WD REPEAT-CONTAINING PROTEIN POP1"/>
    <property type="match status" value="1"/>
</dbReference>
<dbReference type="Pfam" id="PF00400">
    <property type="entry name" value="WD40"/>
    <property type="match status" value="8"/>
</dbReference>
<dbReference type="Gene3D" id="2.160.20.80">
    <property type="entry name" value="E3 ubiquitin-protein ligase SopA"/>
    <property type="match status" value="1"/>
</dbReference>
<evidence type="ECO:0000256" key="1">
    <source>
        <dbReference type="ARBA" id="ARBA00022574"/>
    </source>
</evidence>
<dbReference type="InterPro" id="IPR027417">
    <property type="entry name" value="P-loop_NTPase"/>
</dbReference>
<dbReference type="InterPro" id="IPR001680">
    <property type="entry name" value="WD40_rpt"/>
</dbReference>
<dbReference type="SUPFAM" id="SSF141571">
    <property type="entry name" value="Pentapeptide repeat-like"/>
    <property type="match status" value="1"/>
</dbReference>
<dbReference type="InterPro" id="IPR050349">
    <property type="entry name" value="WD_LIS1/nudF_dynein_reg"/>
</dbReference>
<reference evidence="5" key="1">
    <citation type="journal article" date="2020" name="Fungal Divers.">
        <title>Resolving the Mortierellaceae phylogeny through synthesis of multi-gene phylogenetics and phylogenomics.</title>
        <authorList>
            <person name="Vandepol N."/>
            <person name="Liber J."/>
            <person name="Desiro A."/>
            <person name="Na H."/>
            <person name="Kennedy M."/>
            <person name="Barry K."/>
            <person name="Grigoriev I.V."/>
            <person name="Miller A.N."/>
            <person name="O'Donnell K."/>
            <person name="Stajich J.E."/>
            <person name="Bonito G."/>
        </authorList>
    </citation>
    <scope>NUCLEOTIDE SEQUENCE</scope>
    <source>
        <strain evidence="5">NRRL 2769</strain>
    </source>
</reference>
<dbReference type="InterPro" id="IPR036322">
    <property type="entry name" value="WD40_repeat_dom_sf"/>
</dbReference>
<keyword evidence="6" id="KW-1185">Reference proteome</keyword>
<dbReference type="PRINTS" id="PR00320">
    <property type="entry name" value="GPROTEINBRPT"/>
</dbReference>
<dbReference type="Pfam" id="PF00805">
    <property type="entry name" value="Pentapeptide"/>
    <property type="match status" value="1"/>
</dbReference>
<gene>
    <name evidence="5" type="ORF">BGZ80_000715</name>
</gene>
<feature type="repeat" description="WD" evidence="3">
    <location>
        <begin position="1485"/>
        <end position="1526"/>
    </location>
</feature>
<dbReference type="InterPro" id="IPR001646">
    <property type="entry name" value="5peptide_repeat"/>
</dbReference>
<dbReference type="InterPro" id="IPR056251">
    <property type="entry name" value="Arm_rpt_dom"/>
</dbReference>
<evidence type="ECO:0000313" key="6">
    <source>
        <dbReference type="Proteomes" id="UP000703661"/>
    </source>
</evidence>
<dbReference type="Gene3D" id="2.130.10.10">
    <property type="entry name" value="YVTN repeat-like/Quinoprotein amine dehydrogenase"/>
    <property type="match status" value="3"/>
</dbReference>
<keyword evidence="2" id="KW-0677">Repeat</keyword>
<feature type="repeat" description="WD" evidence="3">
    <location>
        <begin position="1360"/>
        <end position="1400"/>
    </location>
</feature>
<dbReference type="SMART" id="SM00320">
    <property type="entry name" value="WD40"/>
    <property type="match status" value="10"/>
</dbReference>
<dbReference type="PROSITE" id="PS00675">
    <property type="entry name" value="SIGMA54_INTERACT_1"/>
    <property type="match status" value="1"/>
</dbReference>
<dbReference type="Pfam" id="PF23948">
    <property type="entry name" value="ARM_5"/>
    <property type="match status" value="1"/>
</dbReference>
<evidence type="ECO:0000256" key="2">
    <source>
        <dbReference type="ARBA" id="ARBA00022737"/>
    </source>
</evidence>
<name>A0A9P6MS11_9FUNG</name>
<protein>
    <recommendedName>
        <fullName evidence="4">Arm-like repeat domain-containing protein</fullName>
    </recommendedName>
</protein>
<keyword evidence="1 3" id="KW-0853">WD repeat</keyword>
<dbReference type="CDD" id="cd00200">
    <property type="entry name" value="WD40"/>
    <property type="match status" value="2"/>
</dbReference>
<dbReference type="InterPro" id="IPR025662">
    <property type="entry name" value="Sigma_54_int_dom_ATP-bd_1"/>
</dbReference>
<dbReference type="PROSITE" id="PS00678">
    <property type="entry name" value="WD_REPEATS_1"/>
    <property type="match status" value="4"/>
</dbReference>
<feature type="repeat" description="WD" evidence="3">
    <location>
        <begin position="1401"/>
        <end position="1442"/>
    </location>
</feature>
<dbReference type="Proteomes" id="UP000703661">
    <property type="component" value="Unassembled WGS sequence"/>
</dbReference>
<organism evidence="5 6">
    <name type="scientific">Entomortierella chlamydospora</name>
    <dbReference type="NCBI Taxonomy" id="101097"/>
    <lineage>
        <taxon>Eukaryota</taxon>
        <taxon>Fungi</taxon>
        <taxon>Fungi incertae sedis</taxon>
        <taxon>Mucoromycota</taxon>
        <taxon>Mortierellomycotina</taxon>
        <taxon>Mortierellomycetes</taxon>
        <taxon>Mortierellales</taxon>
        <taxon>Mortierellaceae</taxon>
        <taxon>Entomortierella</taxon>
    </lineage>
</organism>
<feature type="repeat" description="WD" evidence="3">
    <location>
        <begin position="1319"/>
        <end position="1360"/>
    </location>
</feature>
<dbReference type="EMBL" id="JAAAID010001155">
    <property type="protein sequence ID" value="KAG0011405.1"/>
    <property type="molecule type" value="Genomic_DNA"/>
</dbReference>
<dbReference type="SUPFAM" id="SSF50978">
    <property type="entry name" value="WD40 repeat-like"/>
    <property type="match status" value="2"/>
</dbReference>
<proteinExistence type="predicted"/>
<accession>A0A9P6MS11</accession>
<feature type="domain" description="Arm-like repeat" evidence="4">
    <location>
        <begin position="263"/>
        <end position="620"/>
    </location>
</feature>
<feature type="repeat" description="WD" evidence="3">
    <location>
        <begin position="1277"/>
        <end position="1318"/>
    </location>
</feature>
<dbReference type="InterPro" id="IPR020472">
    <property type="entry name" value="WD40_PAC1"/>
</dbReference>
<feature type="repeat" description="WD" evidence="3">
    <location>
        <begin position="1628"/>
        <end position="1654"/>
    </location>
</feature>
<dbReference type="PROSITE" id="PS50082">
    <property type="entry name" value="WD_REPEATS_2"/>
    <property type="match status" value="9"/>
</dbReference>
<dbReference type="InterPro" id="IPR015943">
    <property type="entry name" value="WD40/YVTN_repeat-like_dom_sf"/>
</dbReference>